<dbReference type="OrthoDB" id="146863at2157"/>
<evidence type="ECO:0000313" key="1">
    <source>
        <dbReference type="EMBL" id="KCZ72726.1"/>
    </source>
</evidence>
<accession>A0A062V0Q0</accession>
<dbReference type="RefSeq" id="WP_048089702.1">
    <property type="nucleotide sequence ID" value="NZ_JMIY01000002.1"/>
</dbReference>
<protein>
    <submittedName>
        <fullName evidence="1">Uncharacterized protein</fullName>
    </submittedName>
</protein>
<proteinExistence type="predicted"/>
<keyword evidence="2" id="KW-1185">Reference proteome</keyword>
<reference evidence="1 2" key="1">
    <citation type="journal article" date="2013" name="Nature">
        <title>Anaerobic oxidation of methane coupled to nitrate reduction in a novel archaeal lineage.</title>
        <authorList>
            <person name="Haroon M.F."/>
            <person name="Hu S."/>
            <person name="Shi Y."/>
            <person name="Imelfort M."/>
            <person name="Keller J."/>
            <person name="Hugenholtz P."/>
            <person name="Yuan Z."/>
            <person name="Tyson G.W."/>
        </authorList>
    </citation>
    <scope>NUCLEOTIDE SEQUENCE [LARGE SCALE GENOMIC DNA]</scope>
    <source>
        <strain evidence="1 2">ANME-2d</strain>
    </source>
</reference>
<dbReference type="EMBL" id="JMIY01000002">
    <property type="protein sequence ID" value="KCZ72726.1"/>
    <property type="molecule type" value="Genomic_DNA"/>
</dbReference>
<sequence>MTEDKYSKDSIDTLINGRGISIIEMGRDDVTVSCTQGKIILWFGRQVSESLIQQIIFRISNIDSSITYEQEILCDFNTISEYESMGYTLVSYAKTKGEYRTIFNLQFSKKSALAHLVRSIIGQLKEKDVKKILHWDGSPDKIVLVYNELKDLENWVVKRVEYKAVEEKSVYL</sequence>
<name>A0A062V0Q0_9EURY</name>
<dbReference type="AlphaFoldDB" id="A0A062V0Q0"/>
<comment type="caution">
    <text evidence="1">The sequence shown here is derived from an EMBL/GenBank/DDBJ whole genome shotgun (WGS) entry which is preliminary data.</text>
</comment>
<organism evidence="1 2">
    <name type="scientific">Candidatus Methanoperedens nitratireducens</name>
    <dbReference type="NCBI Taxonomy" id="1392998"/>
    <lineage>
        <taxon>Archaea</taxon>
        <taxon>Methanobacteriati</taxon>
        <taxon>Methanobacteriota</taxon>
        <taxon>Stenosarchaea group</taxon>
        <taxon>Methanomicrobia</taxon>
        <taxon>Methanosarcinales</taxon>
        <taxon>ANME-2 cluster</taxon>
        <taxon>Candidatus Methanoperedentaceae</taxon>
        <taxon>Candidatus Methanoperedens</taxon>
    </lineage>
</organism>
<evidence type="ECO:0000313" key="2">
    <source>
        <dbReference type="Proteomes" id="UP000027153"/>
    </source>
</evidence>
<dbReference type="Proteomes" id="UP000027153">
    <property type="component" value="Unassembled WGS sequence"/>
</dbReference>
<gene>
    <name evidence="1" type="ORF">ANME2D_01158</name>
</gene>